<dbReference type="InterPro" id="IPR036770">
    <property type="entry name" value="Ankyrin_rpt-contain_sf"/>
</dbReference>
<reference evidence="4 5" key="1">
    <citation type="submission" date="2019-10" db="EMBL/GenBank/DDBJ databases">
        <authorList>
            <person name="Palmer J.M."/>
        </authorList>
    </citation>
    <scope>NUCLEOTIDE SEQUENCE [LARGE SCALE GENOMIC DNA]</scope>
    <source>
        <strain evidence="4 5">TWF694</strain>
    </source>
</reference>
<keyword evidence="2 3" id="KW-0040">ANK repeat</keyword>
<keyword evidence="5" id="KW-1185">Reference proteome</keyword>
<dbReference type="Proteomes" id="UP001365542">
    <property type="component" value="Unassembled WGS sequence"/>
</dbReference>
<dbReference type="PROSITE" id="PS50088">
    <property type="entry name" value="ANK_REPEAT"/>
    <property type="match status" value="4"/>
</dbReference>
<dbReference type="PANTHER" id="PTHR24198:SF165">
    <property type="entry name" value="ANKYRIN REPEAT-CONTAINING PROTEIN-RELATED"/>
    <property type="match status" value="1"/>
</dbReference>
<evidence type="ECO:0000256" key="3">
    <source>
        <dbReference type="PROSITE-ProRule" id="PRU00023"/>
    </source>
</evidence>
<evidence type="ECO:0000313" key="4">
    <source>
        <dbReference type="EMBL" id="KAK6530544.1"/>
    </source>
</evidence>
<dbReference type="AlphaFoldDB" id="A0AAV9WZK3"/>
<proteinExistence type="predicted"/>
<dbReference type="SMART" id="SM00248">
    <property type="entry name" value="ANK"/>
    <property type="match status" value="7"/>
</dbReference>
<protein>
    <recommendedName>
        <fullName evidence="6">Ankyrin</fullName>
    </recommendedName>
</protein>
<feature type="repeat" description="ANK" evidence="3">
    <location>
        <begin position="341"/>
        <end position="373"/>
    </location>
</feature>
<evidence type="ECO:0000313" key="5">
    <source>
        <dbReference type="Proteomes" id="UP001365542"/>
    </source>
</evidence>
<evidence type="ECO:0000256" key="2">
    <source>
        <dbReference type="ARBA" id="ARBA00023043"/>
    </source>
</evidence>
<name>A0AAV9WZK3_9PEZI</name>
<dbReference type="InterPro" id="IPR002110">
    <property type="entry name" value="Ankyrin_rpt"/>
</dbReference>
<comment type="caution">
    <text evidence="4">The sequence shown here is derived from an EMBL/GenBank/DDBJ whole genome shotgun (WGS) entry which is preliminary data.</text>
</comment>
<feature type="repeat" description="ANK" evidence="3">
    <location>
        <begin position="125"/>
        <end position="147"/>
    </location>
</feature>
<evidence type="ECO:0000256" key="1">
    <source>
        <dbReference type="ARBA" id="ARBA00022737"/>
    </source>
</evidence>
<organism evidence="4 5">
    <name type="scientific">Orbilia ellipsospora</name>
    <dbReference type="NCBI Taxonomy" id="2528407"/>
    <lineage>
        <taxon>Eukaryota</taxon>
        <taxon>Fungi</taxon>
        <taxon>Dikarya</taxon>
        <taxon>Ascomycota</taxon>
        <taxon>Pezizomycotina</taxon>
        <taxon>Orbiliomycetes</taxon>
        <taxon>Orbiliales</taxon>
        <taxon>Orbiliaceae</taxon>
        <taxon>Orbilia</taxon>
    </lineage>
</organism>
<dbReference type="SUPFAM" id="SSF48403">
    <property type="entry name" value="Ankyrin repeat"/>
    <property type="match status" value="2"/>
</dbReference>
<sequence length="401" mass="44242">MKSIYEMPSHPGVFLTPLLTAINYGHLELVKALLAKEDDPTPTVLDGKERGSTALHIAASMPATGTEDDLIVDLILERFPKIDINTLNAKGHTGLRCALRYSPTNMRGVKVLLEKGVDLDIKNHNGNNILHTAVQMGNDEVCRLLLDYCQPKHFRERGVTREEVPSILMRHRRTKIVQAMIEKKIDMNSITETGSILLLAVADANLEIASILGKSGLVDINKPNESDGSHAQHYLFTDQYKELSAEDATEMMTLLFKTLGMSFDVRDHRGFSPIHVAANQNSLHFGTFLDFYGSHAQCDPDQATSCDTEYTPLHLASANGATDICKRLIEKGANVNKASALGDTALLLAVTYNHIRTVEFLLEHGADIAAKTNKGTTVWNCLDAIEVPEEGLREILQKYAE</sequence>
<gene>
    <name evidence="4" type="ORF">TWF694_003885</name>
</gene>
<keyword evidence="1" id="KW-0677">Repeat</keyword>
<dbReference type="Pfam" id="PF12796">
    <property type="entry name" value="Ank_2"/>
    <property type="match status" value="2"/>
</dbReference>
<dbReference type="PROSITE" id="PS50297">
    <property type="entry name" value="ANK_REP_REGION"/>
    <property type="match status" value="3"/>
</dbReference>
<dbReference type="PANTHER" id="PTHR24198">
    <property type="entry name" value="ANKYRIN REPEAT AND PROTEIN KINASE DOMAIN-CONTAINING PROTEIN"/>
    <property type="match status" value="1"/>
</dbReference>
<feature type="repeat" description="ANK" evidence="3">
    <location>
        <begin position="308"/>
        <end position="340"/>
    </location>
</feature>
<dbReference type="Pfam" id="PF00023">
    <property type="entry name" value="Ank"/>
    <property type="match status" value="1"/>
</dbReference>
<dbReference type="EMBL" id="JAVHJO010000013">
    <property type="protein sequence ID" value="KAK6530544.1"/>
    <property type="molecule type" value="Genomic_DNA"/>
</dbReference>
<dbReference type="Gene3D" id="1.25.40.20">
    <property type="entry name" value="Ankyrin repeat-containing domain"/>
    <property type="match status" value="3"/>
</dbReference>
<accession>A0AAV9WZK3</accession>
<evidence type="ECO:0008006" key="6">
    <source>
        <dbReference type="Google" id="ProtNLM"/>
    </source>
</evidence>
<dbReference type="PRINTS" id="PR01415">
    <property type="entry name" value="ANKYRIN"/>
</dbReference>
<feature type="repeat" description="ANK" evidence="3">
    <location>
        <begin position="90"/>
        <end position="124"/>
    </location>
</feature>